<dbReference type="PROSITE" id="PS50011">
    <property type="entry name" value="PROTEIN_KINASE_DOM"/>
    <property type="match status" value="1"/>
</dbReference>
<keyword evidence="6" id="KW-0067">ATP-binding</keyword>
<dbReference type="SUPFAM" id="SSF56112">
    <property type="entry name" value="Protein kinase-like (PK-like)"/>
    <property type="match status" value="1"/>
</dbReference>
<dbReference type="Gene3D" id="1.10.510.10">
    <property type="entry name" value="Transferase(Phosphotransferase) domain 1"/>
    <property type="match status" value="2"/>
</dbReference>
<keyword evidence="5" id="KW-0418">Kinase</keyword>
<keyword evidence="11" id="KW-1185">Reference proteome</keyword>
<dbReference type="EMBL" id="OU503037">
    <property type="protein sequence ID" value="CAI9757039.1"/>
    <property type="molecule type" value="Genomic_DNA"/>
</dbReference>
<comment type="catalytic activity">
    <reaction evidence="8">
        <text>L-seryl-[protein] + ATP = O-phospho-L-seryl-[protein] + ADP + H(+)</text>
        <dbReference type="Rhea" id="RHEA:17989"/>
        <dbReference type="Rhea" id="RHEA-COMP:9863"/>
        <dbReference type="Rhea" id="RHEA-COMP:11604"/>
        <dbReference type="ChEBI" id="CHEBI:15378"/>
        <dbReference type="ChEBI" id="CHEBI:29999"/>
        <dbReference type="ChEBI" id="CHEBI:30616"/>
        <dbReference type="ChEBI" id="CHEBI:83421"/>
        <dbReference type="ChEBI" id="CHEBI:456216"/>
        <dbReference type="EC" id="2.7.11.1"/>
    </reaction>
</comment>
<evidence type="ECO:0000256" key="7">
    <source>
        <dbReference type="ARBA" id="ARBA00047899"/>
    </source>
</evidence>
<dbReference type="InterPro" id="IPR011009">
    <property type="entry name" value="Kinase-like_dom_sf"/>
</dbReference>
<evidence type="ECO:0000313" key="10">
    <source>
        <dbReference type="EMBL" id="CAI9757039.1"/>
    </source>
</evidence>
<evidence type="ECO:0000256" key="8">
    <source>
        <dbReference type="ARBA" id="ARBA00048679"/>
    </source>
</evidence>
<dbReference type="InterPro" id="IPR000719">
    <property type="entry name" value="Prot_kinase_dom"/>
</dbReference>
<accession>A0AAD1YUM6</accession>
<sequence length="184" mass="20976">MMGIVYRNLKLENVLVRADGHIMLTDFDLSLRCDDSTSTLVQVISTQNKSNALPQSEYRIEPPSFGSTSSILPNYIVPFVSCFHPRSKHKKKQSHHAGRELVAEPIDVRSMSFVRIHEYLAPEIVSEECHGSAVDWWTLGIFIFELFYSVTPFRGMDDELTLANIIARALEFPKSLLYSPQQRT</sequence>
<name>A0AAD1YUM6_9LAMI</name>
<evidence type="ECO:0000259" key="9">
    <source>
        <dbReference type="PROSITE" id="PS50011"/>
    </source>
</evidence>
<evidence type="ECO:0000256" key="4">
    <source>
        <dbReference type="ARBA" id="ARBA00022741"/>
    </source>
</evidence>
<feature type="domain" description="Protein kinase" evidence="9">
    <location>
        <begin position="1"/>
        <end position="184"/>
    </location>
</feature>
<keyword evidence="4" id="KW-0547">Nucleotide-binding</keyword>
<comment type="catalytic activity">
    <reaction evidence="7">
        <text>L-threonyl-[protein] + ATP = O-phospho-L-threonyl-[protein] + ADP + H(+)</text>
        <dbReference type="Rhea" id="RHEA:46608"/>
        <dbReference type="Rhea" id="RHEA-COMP:11060"/>
        <dbReference type="Rhea" id="RHEA-COMP:11605"/>
        <dbReference type="ChEBI" id="CHEBI:15378"/>
        <dbReference type="ChEBI" id="CHEBI:30013"/>
        <dbReference type="ChEBI" id="CHEBI:30616"/>
        <dbReference type="ChEBI" id="CHEBI:61977"/>
        <dbReference type="ChEBI" id="CHEBI:456216"/>
        <dbReference type="EC" id="2.7.11.1"/>
    </reaction>
</comment>
<evidence type="ECO:0000256" key="6">
    <source>
        <dbReference type="ARBA" id="ARBA00022840"/>
    </source>
</evidence>
<evidence type="ECO:0000313" key="11">
    <source>
        <dbReference type="Proteomes" id="UP000834106"/>
    </source>
</evidence>
<dbReference type="Pfam" id="PF00069">
    <property type="entry name" value="Pkinase"/>
    <property type="match status" value="1"/>
</dbReference>
<dbReference type="GO" id="GO:0004674">
    <property type="term" value="F:protein serine/threonine kinase activity"/>
    <property type="evidence" value="ECO:0007669"/>
    <property type="project" value="UniProtKB-KW"/>
</dbReference>
<dbReference type="Proteomes" id="UP000834106">
    <property type="component" value="Chromosome 2"/>
</dbReference>
<reference evidence="10" key="1">
    <citation type="submission" date="2023-05" db="EMBL/GenBank/DDBJ databases">
        <authorList>
            <person name="Huff M."/>
        </authorList>
    </citation>
    <scope>NUCLEOTIDE SEQUENCE</scope>
</reference>
<gene>
    <name evidence="10" type="ORF">FPE_LOCUS4469</name>
</gene>
<keyword evidence="3" id="KW-0808">Transferase</keyword>
<dbReference type="AlphaFoldDB" id="A0AAD1YUM6"/>
<evidence type="ECO:0000256" key="5">
    <source>
        <dbReference type="ARBA" id="ARBA00022777"/>
    </source>
</evidence>
<evidence type="ECO:0000256" key="2">
    <source>
        <dbReference type="ARBA" id="ARBA00022527"/>
    </source>
</evidence>
<protein>
    <recommendedName>
        <fullName evidence="1">non-specific serine/threonine protein kinase</fullName>
        <ecNumber evidence="1">2.7.11.1</ecNumber>
    </recommendedName>
</protein>
<evidence type="ECO:0000256" key="1">
    <source>
        <dbReference type="ARBA" id="ARBA00012513"/>
    </source>
</evidence>
<dbReference type="PANTHER" id="PTHR45637">
    <property type="entry name" value="FLIPPASE KINASE 1-RELATED"/>
    <property type="match status" value="1"/>
</dbReference>
<organism evidence="10 11">
    <name type="scientific">Fraxinus pennsylvanica</name>
    <dbReference type="NCBI Taxonomy" id="56036"/>
    <lineage>
        <taxon>Eukaryota</taxon>
        <taxon>Viridiplantae</taxon>
        <taxon>Streptophyta</taxon>
        <taxon>Embryophyta</taxon>
        <taxon>Tracheophyta</taxon>
        <taxon>Spermatophyta</taxon>
        <taxon>Magnoliopsida</taxon>
        <taxon>eudicotyledons</taxon>
        <taxon>Gunneridae</taxon>
        <taxon>Pentapetalae</taxon>
        <taxon>asterids</taxon>
        <taxon>lamiids</taxon>
        <taxon>Lamiales</taxon>
        <taxon>Oleaceae</taxon>
        <taxon>Oleeae</taxon>
        <taxon>Fraxinus</taxon>
    </lineage>
</organism>
<dbReference type="EC" id="2.7.11.1" evidence="1"/>
<proteinExistence type="predicted"/>
<keyword evidence="2" id="KW-0723">Serine/threonine-protein kinase</keyword>
<dbReference type="GO" id="GO:0005524">
    <property type="term" value="F:ATP binding"/>
    <property type="evidence" value="ECO:0007669"/>
    <property type="project" value="UniProtKB-KW"/>
</dbReference>
<evidence type="ECO:0000256" key="3">
    <source>
        <dbReference type="ARBA" id="ARBA00022679"/>
    </source>
</evidence>